<evidence type="ECO:0000256" key="1">
    <source>
        <dbReference type="SAM" id="Phobius"/>
    </source>
</evidence>
<protein>
    <recommendedName>
        <fullName evidence="4">Late embryogenesis abundant protein LEA-2 subgroup domain-containing protein</fullName>
    </recommendedName>
</protein>
<keyword evidence="1" id="KW-0472">Membrane</keyword>
<comment type="caution">
    <text evidence="2">The sequence shown here is derived from an EMBL/GenBank/DDBJ whole genome shotgun (WGS) entry which is preliminary data.</text>
</comment>
<keyword evidence="3" id="KW-1185">Reference proteome</keyword>
<gene>
    <name evidence="2" type="ORF">ACJRO7_009651</name>
</gene>
<sequence>MRADHPIPPPANDDPASPPAAPPLSDLYKLIIGRCISFAMCTILGLIMVVFLAIPAGTPLEDGLDLGSSLWSLNISTSHSKLITIEYTHIMFMVSFNDQLETSSPSLMSTFPQGPGCVMSLRAKAQSRMAIITHLGVSSPVRALNGGEVTIDVVLKIKWRMRLGPWWVAVFNVDISCTGLTFTAPTGDEGSGIWMILGGTLSCSVDIIPV</sequence>
<evidence type="ECO:0008006" key="4">
    <source>
        <dbReference type="Google" id="ProtNLM"/>
    </source>
</evidence>
<evidence type="ECO:0000313" key="2">
    <source>
        <dbReference type="EMBL" id="KAL3748445.1"/>
    </source>
</evidence>
<evidence type="ECO:0000313" key="3">
    <source>
        <dbReference type="Proteomes" id="UP001634007"/>
    </source>
</evidence>
<proteinExistence type="predicted"/>
<reference evidence="2 3" key="1">
    <citation type="submission" date="2024-11" db="EMBL/GenBank/DDBJ databases">
        <title>Chromosome-level genome assembly of Eucalyptus globulus Labill. provides insights into its genome evolution.</title>
        <authorList>
            <person name="Li X."/>
        </authorList>
    </citation>
    <scope>NUCLEOTIDE SEQUENCE [LARGE SCALE GENOMIC DNA]</scope>
    <source>
        <strain evidence="2">CL2024</strain>
        <tissue evidence="2">Fresh tender leaves</tissue>
    </source>
</reference>
<accession>A0ABD3L9E1</accession>
<dbReference type="EMBL" id="JBJKBG010000002">
    <property type="protein sequence ID" value="KAL3748445.1"/>
    <property type="molecule type" value="Genomic_DNA"/>
</dbReference>
<organism evidence="2 3">
    <name type="scientific">Eucalyptus globulus</name>
    <name type="common">Tasmanian blue gum</name>
    <dbReference type="NCBI Taxonomy" id="34317"/>
    <lineage>
        <taxon>Eukaryota</taxon>
        <taxon>Viridiplantae</taxon>
        <taxon>Streptophyta</taxon>
        <taxon>Embryophyta</taxon>
        <taxon>Tracheophyta</taxon>
        <taxon>Spermatophyta</taxon>
        <taxon>Magnoliopsida</taxon>
        <taxon>eudicotyledons</taxon>
        <taxon>Gunneridae</taxon>
        <taxon>Pentapetalae</taxon>
        <taxon>rosids</taxon>
        <taxon>malvids</taxon>
        <taxon>Myrtales</taxon>
        <taxon>Myrtaceae</taxon>
        <taxon>Myrtoideae</taxon>
        <taxon>Eucalypteae</taxon>
        <taxon>Eucalyptus</taxon>
    </lineage>
</organism>
<dbReference type="AlphaFoldDB" id="A0ABD3L9E1"/>
<keyword evidence="1" id="KW-0812">Transmembrane</keyword>
<dbReference type="Proteomes" id="UP001634007">
    <property type="component" value="Unassembled WGS sequence"/>
</dbReference>
<name>A0ABD3L9E1_EUCGL</name>
<keyword evidence="1" id="KW-1133">Transmembrane helix</keyword>
<feature type="transmembrane region" description="Helical" evidence="1">
    <location>
        <begin position="31"/>
        <end position="54"/>
    </location>
</feature>